<dbReference type="AlphaFoldDB" id="A0A0A8HDT4"/>
<proteinExistence type="inferred from homology"/>
<evidence type="ECO:0000256" key="2">
    <source>
        <dbReference type="ARBA" id="ARBA00022491"/>
    </source>
</evidence>
<comment type="subcellular location">
    <subcellularLocation>
        <location evidence="5">Cytoplasm</location>
    </subcellularLocation>
</comment>
<evidence type="ECO:0000313" key="6">
    <source>
        <dbReference type="EMBL" id="AJC91054.1"/>
    </source>
</evidence>
<comment type="similarity">
    <text evidence="5">Belongs to the CsrA/RsmA family.</text>
</comment>
<dbReference type="PANTHER" id="PTHR34984:SF1">
    <property type="entry name" value="CARBON STORAGE REGULATOR"/>
    <property type="match status" value="1"/>
</dbReference>
<protein>
    <recommendedName>
        <fullName evidence="5">Translational regulator CsrA</fullName>
    </recommendedName>
</protein>
<dbReference type="GO" id="GO:0006109">
    <property type="term" value="P:regulation of carbohydrate metabolic process"/>
    <property type="evidence" value="ECO:0007669"/>
    <property type="project" value="InterPro"/>
</dbReference>
<dbReference type="GO" id="GO:0005829">
    <property type="term" value="C:cytosol"/>
    <property type="evidence" value="ECO:0007669"/>
    <property type="project" value="TreeGrafter"/>
</dbReference>
<dbReference type="HOGENOM" id="CLU_164837_0_0_7"/>
<evidence type="ECO:0000256" key="3">
    <source>
        <dbReference type="ARBA" id="ARBA00022845"/>
    </source>
</evidence>
<dbReference type="OrthoDB" id="9809061at2"/>
<dbReference type="InterPro" id="IPR036107">
    <property type="entry name" value="CsrA_sf"/>
</dbReference>
<name>A0A0A8HDT4_9BACT</name>
<keyword evidence="3 5" id="KW-0810">Translation regulation</keyword>
<dbReference type="GO" id="GO:0045947">
    <property type="term" value="P:negative regulation of translational initiation"/>
    <property type="evidence" value="ECO:0007669"/>
    <property type="project" value="UniProtKB-UniRule"/>
</dbReference>
<dbReference type="Gene3D" id="2.60.40.4380">
    <property type="entry name" value="Translational regulator CsrA"/>
    <property type="match status" value="1"/>
</dbReference>
<dbReference type="KEGG" id="csm:CSUB8521_1223"/>
<dbReference type="Pfam" id="PF02599">
    <property type="entry name" value="CsrA"/>
    <property type="match status" value="1"/>
</dbReference>
<comment type="function">
    <text evidence="5">A translational regulator that binds mRNA to regulate translation initiation and/or mRNA stability. Usually binds in the 5'-UTR at or near the Shine-Dalgarno sequence preventing ribosome-binding, thus repressing translation. Its main target seems to be the major flagellin gene, while its function is anatagonized by FliW.</text>
</comment>
<dbReference type="InterPro" id="IPR003751">
    <property type="entry name" value="CsrA"/>
</dbReference>
<evidence type="ECO:0000256" key="5">
    <source>
        <dbReference type="HAMAP-Rule" id="MF_00167"/>
    </source>
</evidence>
<keyword evidence="1 5" id="KW-0963">Cytoplasm</keyword>
<dbReference type="NCBIfam" id="TIGR00202">
    <property type="entry name" value="csrA"/>
    <property type="match status" value="1"/>
</dbReference>
<keyword evidence="4 5" id="KW-0694">RNA-binding</keyword>
<keyword evidence="2 5" id="KW-0678">Repressor</keyword>
<dbReference type="RefSeq" id="WP_039664248.1">
    <property type="nucleotide sequence ID" value="NZ_CP007772.1"/>
</dbReference>
<keyword evidence="5" id="KW-1005">Bacterial flagellum biogenesis</keyword>
<dbReference type="GO" id="GO:1902208">
    <property type="term" value="P:regulation of bacterial-type flagellum assembly"/>
    <property type="evidence" value="ECO:0007669"/>
    <property type="project" value="UniProtKB-UniRule"/>
</dbReference>
<dbReference type="FunFam" id="2.60.40.4380:FF:000002">
    <property type="entry name" value="Translational regulator CsrA"/>
    <property type="match status" value="1"/>
</dbReference>
<dbReference type="GO" id="GO:0044781">
    <property type="term" value="P:bacterial-type flagellum organization"/>
    <property type="evidence" value="ECO:0007669"/>
    <property type="project" value="UniProtKB-KW"/>
</dbReference>
<dbReference type="GO" id="GO:0048027">
    <property type="term" value="F:mRNA 5'-UTR binding"/>
    <property type="evidence" value="ECO:0007669"/>
    <property type="project" value="UniProtKB-UniRule"/>
</dbReference>
<organism evidence="6 7">
    <name type="scientific">Campylobacter subantarcticus LMG 24374</name>
    <dbReference type="NCBI Taxonomy" id="1388751"/>
    <lineage>
        <taxon>Bacteria</taxon>
        <taxon>Pseudomonadati</taxon>
        <taxon>Campylobacterota</taxon>
        <taxon>Epsilonproteobacteria</taxon>
        <taxon>Campylobacterales</taxon>
        <taxon>Campylobacteraceae</taxon>
        <taxon>Campylobacter</taxon>
    </lineage>
</organism>
<dbReference type="Proteomes" id="UP000031135">
    <property type="component" value="Chromosome"/>
</dbReference>
<sequence length="75" mass="8490">MLILSRKENESIKIGDDIEIKIVQTGKGYAKIGIEAPKSLMILRKELIEQVKSENLHAISDETIKLDDLSKKLKK</sequence>
<accession>A0A0A8HDT4</accession>
<evidence type="ECO:0000256" key="4">
    <source>
        <dbReference type="ARBA" id="ARBA00022884"/>
    </source>
</evidence>
<comment type="subunit">
    <text evidence="5">Homodimer; the beta-strands of each monomer intercalate to form a hydrophobic core, while the alpha-helices form wings that extend away from the core.</text>
</comment>
<evidence type="ECO:0000256" key="1">
    <source>
        <dbReference type="ARBA" id="ARBA00022490"/>
    </source>
</evidence>
<reference evidence="6 7" key="1">
    <citation type="journal article" date="2014" name="Genome Biol. Evol.">
        <title>Comparative Genomics of the Campylobacter lari Group.</title>
        <authorList>
            <person name="Miller W.G."/>
            <person name="Yee E."/>
            <person name="Chapman M.H."/>
            <person name="Smith T.P."/>
            <person name="Bono J.L."/>
            <person name="Huynh S."/>
            <person name="Parker C.T."/>
            <person name="Vandamme P."/>
            <person name="Luong K."/>
            <person name="Korlach J."/>
        </authorList>
    </citation>
    <scope>NUCLEOTIDE SEQUENCE [LARGE SCALE GENOMIC DNA]</scope>
    <source>
        <strain evidence="6 7">LMG 24374</strain>
    </source>
</reference>
<dbReference type="PANTHER" id="PTHR34984">
    <property type="entry name" value="CARBON STORAGE REGULATOR"/>
    <property type="match status" value="1"/>
</dbReference>
<evidence type="ECO:0000313" key="7">
    <source>
        <dbReference type="Proteomes" id="UP000031135"/>
    </source>
</evidence>
<dbReference type="HAMAP" id="MF_00167">
    <property type="entry name" value="CsrA"/>
    <property type="match status" value="1"/>
</dbReference>
<dbReference type="GO" id="GO:0006402">
    <property type="term" value="P:mRNA catabolic process"/>
    <property type="evidence" value="ECO:0007669"/>
    <property type="project" value="InterPro"/>
</dbReference>
<gene>
    <name evidence="5 6" type="primary">csrA</name>
    <name evidence="6" type="ORF">CSUB8521_1223</name>
</gene>
<dbReference type="EMBL" id="CP007772">
    <property type="protein sequence ID" value="AJC91054.1"/>
    <property type="molecule type" value="Genomic_DNA"/>
</dbReference>
<dbReference type="SUPFAM" id="SSF117130">
    <property type="entry name" value="CsrA-like"/>
    <property type="match status" value="1"/>
</dbReference>